<dbReference type="InterPro" id="IPR045002">
    <property type="entry name" value="Ech1-like"/>
</dbReference>
<keyword evidence="4" id="KW-0443">Lipid metabolism</keyword>
<keyword evidence="5" id="KW-0413">Isomerase</keyword>
<evidence type="ECO:0000256" key="1">
    <source>
        <dbReference type="ARBA" id="ARBA00005005"/>
    </source>
</evidence>
<evidence type="ECO:0000256" key="3">
    <source>
        <dbReference type="ARBA" id="ARBA00022832"/>
    </source>
</evidence>
<proteinExistence type="inferred from homology"/>
<dbReference type="GO" id="GO:0016853">
    <property type="term" value="F:isomerase activity"/>
    <property type="evidence" value="ECO:0007669"/>
    <property type="project" value="UniProtKB-KW"/>
</dbReference>
<gene>
    <name evidence="6" type="ORF">METZ01_LOCUS22169</name>
</gene>
<organism evidence="6">
    <name type="scientific">marine metagenome</name>
    <dbReference type="NCBI Taxonomy" id="408172"/>
    <lineage>
        <taxon>unclassified sequences</taxon>
        <taxon>metagenomes</taxon>
        <taxon>ecological metagenomes</taxon>
    </lineage>
</organism>
<comment type="similarity">
    <text evidence="2">Belongs to the enoyl-CoA hydratase/isomerase family.</text>
</comment>
<evidence type="ECO:0000256" key="2">
    <source>
        <dbReference type="ARBA" id="ARBA00005254"/>
    </source>
</evidence>
<protein>
    <recommendedName>
        <fullName evidence="7">Enoyl-CoA hydratase</fullName>
    </recommendedName>
</protein>
<dbReference type="CDD" id="cd06558">
    <property type="entry name" value="crotonase-like"/>
    <property type="match status" value="1"/>
</dbReference>
<dbReference type="FunFam" id="1.10.12.10:FF:000004">
    <property type="entry name" value="Delta3,5-delta2,4-dienoyl-CoA isomerase"/>
    <property type="match status" value="1"/>
</dbReference>
<dbReference type="EMBL" id="UINC01001059">
    <property type="protein sequence ID" value="SUZ69315.1"/>
    <property type="molecule type" value="Genomic_DNA"/>
</dbReference>
<dbReference type="PROSITE" id="PS00166">
    <property type="entry name" value="ENOYL_COA_HYDRATASE"/>
    <property type="match status" value="1"/>
</dbReference>
<evidence type="ECO:0000256" key="5">
    <source>
        <dbReference type="ARBA" id="ARBA00023235"/>
    </source>
</evidence>
<accession>A0A381PQI6</accession>
<name>A0A381PQI6_9ZZZZ</name>
<comment type="pathway">
    <text evidence="1">Lipid metabolism; fatty acid beta-oxidation.</text>
</comment>
<dbReference type="AlphaFoldDB" id="A0A381PQI6"/>
<evidence type="ECO:0000256" key="4">
    <source>
        <dbReference type="ARBA" id="ARBA00023098"/>
    </source>
</evidence>
<dbReference type="InterPro" id="IPR014748">
    <property type="entry name" value="Enoyl-CoA_hydra_C"/>
</dbReference>
<dbReference type="Pfam" id="PF00378">
    <property type="entry name" value="ECH_1"/>
    <property type="match status" value="1"/>
</dbReference>
<dbReference type="InterPro" id="IPR029045">
    <property type="entry name" value="ClpP/crotonase-like_dom_sf"/>
</dbReference>
<dbReference type="UniPathway" id="UPA00659"/>
<sequence length="283" mass="31351">MNYSCFECEIKDKIAHIKMIRPDEFNSMNKAFWSELPHLIEDLSDNASARVVVLSGEGKHFCAGMDLANFTPSDSQPNAHSGMRSESAYRVTLDLQHTISCLEKARMPVISAIQGACIGGGVDMATATDLRYCTKDAFFCIQEINIGMAADVGTLQRIPRLVPEGIVRELAYTGRRFLPEEALKHGLVNQIFDTKEEMMAEVMNVAKEIASKGPLAIAGTKESLNYGRDHTTEEALNHIALWNNAMGIGDEMSAAFKAKAEKKDPEFEDMLPRRKYLDGEIPS</sequence>
<keyword evidence="3" id="KW-0276">Fatty acid metabolism</keyword>
<evidence type="ECO:0008006" key="7">
    <source>
        <dbReference type="Google" id="ProtNLM"/>
    </source>
</evidence>
<dbReference type="NCBIfam" id="NF004794">
    <property type="entry name" value="PRK06142.1"/>
    <property type="match status" value="1"/>
</dbReference>
<dbReference type="GO" id="GO:0006635">
    <property type="term" value="P:fatty acid beta-oxidation"/>
    <property type="evidence" value="ECO:0007669"/>
    <property type="project" value="UniProtKB-UniPathway"/>
</dbReference>
<dbReference type="PANTHER" id="PTHR43149">
    <property type="entry name" value="ENOYL-COA HYDRATASE"/>
    <property type="match status" value="1"/>
</dbReference>
<reference evidence="6" key="1">
    <citation type="submission" date="2018-05" db="EMBL/GenBank/DDBJ databases">
        <authorList>
            <person name="Lanie J.A."/>
            <person name="Ng W.-L."/>
            <person name="Kazmierczak K.M."/>
            <person name="Andrzejewski T.M."/>
            <person name="Davidsen T.M."/>
            <person name="Wayne K.J."/>
            <person name="Tettelin H."/>
            <person name="Glass J.I."/>
            <person name="Rusch D."/>
            <person name="Podicherti R."/>
            <person name="Tsui H.-C.T."/>
            <person name="Winkler M.E."/>
        </authorList>
    </citation>
    <scope>NUCLEOTIDE SEQUENCE</scope>
</reference>
<dbReference type="InterPro" id="IPR018376">
    <property type="entry name" value="Enoyl-CoA_hyd/isom_CS"/>
</dbReference>
<dbReference type="Gene3D" id="1.10.12.10">
    <property type="entry name" value="Lyase 2-enoyl-coa Hydratase, Chain A, domain 2"/>
    <property type="match status" value="1"/>
</dbReference>
<evidence type="ECO:0000313" key="6">
    <source>
        <dbReference type="EMBL" id="SUZ69315.1"/>
    </source>
</evidence>
<dbReference type="Gene3D" id="3.90.226.10">
    <property type="entry name" value="2-enoyl-CoA Hydratase, Chain A, domain 1"/>
    <property type="match status" value="1"/>
</dbReference>
<dbReference type="SUPFAM" id="SSF52096">
    <property type="entry name" value="ClpP/crotonase"/>
    <property type="match status" value="1"/>
</dbReference>
<dbReference type="InterPro" id="IPR001753">
    <property type="entry name" value="Enoyl-CoA_hydra/iso"/>
</dbReference>